<organism evidence="5 6">
    <name type="scientific">Pseudoxanthomonas sacheonensis</name>
    <dbReference type="NCBI Taxonomy" id="443615"/>
    <lineage>
        <taxon>Bacteria</taxon>
        <taxon>Pseudomonadati</taxon>
        <taxon>Pseudomonadota</taxon>
        <taxon>Gammaproteobacteria</taxon>
        <taxon>Lysobacterales</taxon>
        <taxon>Lysobacteraceae</taxon>
        <taxon>Pseudoxanthomonas</taxon>
    </lineage>
</organism>
<accession>A0ABU1RSC9</accession>
<feature type="domain" description="DUF4349" evidence="4">
    <location>
        <begin position="95"/>
        <end position="331"/>
    </location>
</feature>
<keyword evidence="2" id="KW-0472">Membrane</keyword>
<feature type="signal peptide" evidence="3">
    <location>
        <begin position="1"/>
        <end position="28"/>
    </location>
</feature>
<comment type="caution">
    <text evidence="5">The sequence shown here is derived from an EMBL/GenBank/DDBJ whole genome shotgun (WGS) entry which is preliminary data.</text>
</comment>
<feature type="transmembrane region" description="Helical" evidence="2">
    <location>
        <begin position="301"/>
        <end position="330"/>
    </location>
</feature>
<feature type="region of interest" description="Disordered" evidence="1">
    <location>
        <begin position="57"/>
        <end position="87"/>
    </location>
</feature>
<protein>
    <recommendedName>
        <fullName evidence="4">DUF4349 domain-containing protein</fullName>
    </recommendedName>
</protein>
<dbReference type="Pfam" id="PF14257">
    <property type="entry name" value="DUF4349"/>
    <property type="match status" value="1"/>
</dbReference>
<keyword evidence="6" id="KW-1185">Reference proteome</keyword>
<evidence type="ECO:0000256" key="2">
    <source>
        <dbReference type="SAM" id="Phobius"/>
    </source>
</evidence>
<name>A0ABU1RSC9_9GAMM</name>
<feature type="compositionally biased region" description="Low complexity" evidence="1">
    <location>
        <begin position="70"/>
        <end position="87"/>
    </location>
</feature>
<evidence type="ECO:0000256" key="1">
    <source>
        <dbReference type="SAM" id="MobiDB-lite"/>
    </source>
</evidence>
<dbReference type="Proteomes" id="UP001254759">
    <property type="component" value="Unassembled WGS sequence"/>
</dbReference>
<dbReference type="EMBL" id="JAVDTT010000002">
    <property type="protein sequence ID" value="MDR6841674.1"/>
    <property type="molecule type" value="Genomic_DNA"/>
</dbReference>
<evidence type="ECO:0000256" key="3">
    <source>
        <dbReference type="SAM" id="SignalP"/>
    </source>
</evidence>
<dbReference type="PROSITE" id="PS51257">
    <property type="entry name" value="PROKAR_LIPOPROTEIN"/>
    <property type="match status" value="1"/>
</dbReference>
<proteinExistence type="predicted"/>
<keyword evidence="2" id="KW-0812">Transmembrane</keyword>
<dbReference type="RefSeq" id="WP_310092680.1">
    <property type="nucleotide sequence ID" value="NZ_JAVDTT010000002.1"/>
</dbReference>
<evidence type="ECO:0000313" key="6">
    <source>
        <dbReference type="Proteomes" id="UP001254759"/>
    </source>
</evidence>
<reference evidence="5 6" key="1">
    <citation type="submission" date="2023-07" db="EMBL/GenBank/DDBJ databases">
        <title>Sorghum-associated microbial communities from plants grown in Nebraska, USA.</title>
        <authorList>
            <person name="Schachtman D."/>
        </authorList>
    </citation>
    <scope>NUCLEOTIDE SEQUENCE [LARGE SCALE GENOMIC DNA]</scope>
    <source>
        <strain evidence="5 6">BE107</strain>
    </source>
</reference>
<keyword evidence="2" id="KW-1133">Transmembrane helix</keyword>
<evidence type="ECO:0000259" key="4">
    <source>
        <dbReference type="Pfam" id="PF14257"/>
    </source>
</evidence>
<sequence length="336" mass="36831">MQSRHLLRITLCTALITLLIACSKQEQAAEASMDSAAPAPAAAPAMEMEAAATDAAKASVGGSLREDASADAPSAAPPTQAQLSSSAATYTDAQRKFIRTAQANFRVKDVYQSALAIEDAVAAQGGFVVRNEIAADVQEVQRRPKGDGKLIELAEYTVRGNLSVRVPSDKAQAFLRSIVNQMEFLDRRNFDAADAQFAMLRQQLAYQRNQETQQELGQATQQGGKLGQKVESIAARGDAKSARDEALVAQKEFEDRVAFATIDLSLYQLSKIRQTELTDVEAVFEANSPGFFPRLGSSLRIGWYGVLEAFIQLIALWPLWLLIAFGVWAYRRWRRK</sequence>
<dbReference type="InterPro" id="IPR025645">
    <property type="entry name" value="DUF4349"/>
</dbReference>
<keyword evidence="3" id="KW-0732">Signal</keyword>
<gene>
    <name evidence="5" type="ORF">J2W94_001959</name>
</gene>
<evidence type="ECO:0000313" key="5">
    <source>
        <dbReference type="EMBL" id="MDR6841674.1"/>
    </source>
</evidence>
<feature type="chain" id="PRO_5045212774" description="DUF4349 domain-containing protein" evidence="3">
    <location>
        <begin position="29"/>
        <end position="336"/>
    </location>
</feature>